<proteinExistence type="predicted"/>
<evidence type="ECO:0000256" key="2">
    <source>
        <dbReference type="ARBA" id="ARBA00023125"/>
    </source>
</evidence>
<dbReference type="AlphaFoldDB" id="A0A561V1C4"/>
<dbReference type="PANTHER" id="PTHR33154:SF33">
    <property type="entry name" value="TRANSCRIPTIONAL REPRESSOR SDPR"/>
    <property type="match status" value="1"/>
</dbReference>
<keyword evidence="3" id="KW-0804">Transcription</keyword>
<keyword evidence="2" id="KW-0238">DNA-binding</keyword>
<dbReference type="InterPro" id="IPR011991">
    <property type="entry name" value="ArsR-like_HTH"/>
</dbReference>
<organism evidence="5 6">
    <name type="scientific">Streptomyces brevispora</name>
    <dbReference type="NCBI Taxonomy" id="887462"/>
    <lineage>
        <taxon>Bacteria</taxon>
        <taxon>Bacillati</taxon>
        <taxon>Actinomycetota</taxon>
        <taxon>Actinomycetes</taxon>
        <taxon>Kitasatosporales</taxon>
        <taxon>Streptomycetaceae</taxon>
        <taxon>Streptomyces</taxon>
    </lineage>
</organism>
<dbReference type="EMBL" id="VIWW01000001">
    <property type="protein sequence ID" value="TWG05425.1"/>
    <property type="molecule type" value="Genomic_DNA"/>
</dbReference>
<dbReference type="GO" id="GO:0003700">
    <property type="term" value="F:DNA-binding transcription factor activity"/>
    <property type="evidence" value="ECO:0007669"/>
    <property type="project" value="InterPro"/>
</dbReference>
<dbReference type="Gene3D" id="1.10.10.10">
    <property type="entry name" value="Winged helix-like DNA-binding domain superfamily/Winged helix DNA-binding domain"/>
    <property type="match status" value="1"/>
</dbReference>
<dbReference type="SUPFAM" id="SSF46785">
    <property type="entry name" value="Winged helix' DNA-binding domain"/>
    <property type="match status" value="1"/>
</dbReference>
<dbReference type="PRINTS" id="PR00778">
    <property type="entry name" value="HTHARSR"/>
</dbReference>
<dbReference type="NCBIfam" id="NF033788">
    <property type="entry name" value="HTH_metalloreg"/>
    <property type="match status" value="1"/>
</dbReference>
<dbReference type="PANTHER" id="PTHR33154">
    <property type="entry name" value="TRANSCRIPTIONAL REGULATOR, ARSR FAMILY"/>
    <property type="match status" value="1"/>
</dbReference>
<accession>A0A561V1C4</accession>
<dbReference type="InterPro" id="IPR036390">
    <property type="entry name" value="WH_DNA-bd_sf"/>
</dbReference>
<dbReference type="PROSITE" id="PS50987">
    <property type="entry name" value="HTH_ARSR_2"/>
    <property type="match status" value="1"/>
</dbReference>
<evidence type="ECO:0000313" key="6">
    <source>
        <dbReference type="Proteomes" id="UP000318186"/>
    </source>
</evidence>
<sequence>MRLQAYCWCRIFVWVSYPASDVIAVLAEPSRRRILDLLKDGERPVGELVDELGLTQPAVSKHLRVLREAGLVEARVDAQRRLYRIRPEPLAELDAWLASYRRLWSASLDRLGRHLEEGTS</sequence>
<dbReference type="GO" id="GO:0003677">
    <property type="term" value="F:DNA binding"/>
    <property type="evidence" value="ECO:0007669"/>
    <property type="project" value="UniProtKB-KW"/>
</dbReference>
<dbReference type="InterPro" id="IPR036388">
    <property type="entry name" value="WH-like_DNA-bd_sf"/>
</dbReference>
<dbReference type="InterPro" id="IPR051081">
    <property type="entry name" value="HTH_MetalResp_TranReg"/>
</dbReference>
<dbReference type="OrthoDB" id="9806976at2"/>
<comment type="caution">
    <text evidence="5">The sequence shown here is derived from an EMBL/GenBank/DDBJ whole genome shotgun (WGS) entry which is preliminary data.</text>
</comment>
<gene>
    <name evidence="5" type="ORF">FHX80_113902</name>
</gene>
<name>A0A561V1C4_9ACTN</name>
<keyword evidence="1" id="KW-0805">Transcription regulation</keyword>
<evidence type="ECO:0000259" key="4">
    <source>
        <dbReference type="PROSITE" id="PS50987"/>
    </source>
</evidence>
<evidence type="ECO:0000256" key="1">
    <source>
        <dbReference type="ARBA" id="ARBA00023015"/>
    </source>
</evidence>
<evidence type="ECO:0000313" key="5">
    <source>
        <dbReference type="EMBL" id="TWG05425.1"/>
    </source>
</evidence>
<dbReference type="InterPro" id="IPR001845">
    <property type="entry name" value="HTH_ArsR_DNA-bd_dom"/>
</dbReference>
<dbReference type="SMART" id="SM00418">
    <property type="entry name" value="HTH_ARSR"/>
    <property type="match status" value="1"/>
</dbReference>
<dbReference type="CDD" id="cd00090">
    <property type="entry name" value="HTH_ARSR"/>
    <property type="match status" value="1"/>
</dbReference>
<dbReference type="Pfam" id="PF01022">
    <property type="entry name" value="HTH_5"/>
    <property type="match status" value="1"/>
</dbReference>
<dbReference type="Proteomes" id="UP000318186">
    <property type="component" value="Unassembled WGS sequence"/>
</dbReference>
<protein>
    <submittedName>
        <fullName evidence="5">ArsR family transcriptional regulator</fullName>
    </submittedName>
</protein>
<reference evidence="5 6" key="1">
    <citation type="submission" date="2019-06" db="EMBL/GenBank/DDBJ databases">
        <title>Sequencing the genomes of 1000 actinobacteria strains.</title>
        <authorList>
            <person name="Klenk H.-P."/>
        </authorList>
    </citation>
    <scope>NUCLEOTIDE SEQUENCE [LARGE SCALE GENOMIC DNA]</scope>
    <source>
        <strain evidence="5 6">DSM 42059</strain>
    </source>
</reference>
<evidence type="ECO:0000256" key="3">
    <source>
        <dbReference type="ARBA" id="ARBA00023163"/>
    </source>
</evidence>
<feature type="domain" description="HTH arsR-type" evidence="4">
    <location>
        <begin position="11"/>
        <end position="105"/>
    </location>
</feature>